<gene>
    <name evidence="6" type="ORF">KB874_20125</name>
</gene>
<evidence type="ECO:0000256" key="1">
    <source>
        <dbReference type="ARBA" id="ARBA00022722"/>
    </source>
</evidence>
<evidence type="ECO:0000313" key="7">
    <source>
        <dbReference type="Proteomes" id="UP000681356"/>
    </source>
</evidence>
<reference evidence="6" key="1">
    <citation type="submission" date="2021-04" db="EMBL/GenBank/DDBJ databases">
        <authorList>
            <person name="Yoon J."/>
        </authorList>
    </citation>
    <scope>NUCLEOTIDE SEQUENCE</scope>
    <source>
        <strain evidence="6">KMU-90</strain>
    </source>
</reference>
<keyword evidence="1" id="KW-0540">Nuclease</keyword>
<dbReference type="Proteomes" id="UP000681356">
    <property type="component" value="Unassembled WGS sequence"/>
</dbReference>
<proteinExistence type="predicted"/>
<keyword evidence="3" id="KW-0378">Hydrolase</keyword>
<dbReference type="PANTHER" id="PTHR12302">
    <property type="entry name" value="EBNA2 BINDING PROTEIN P100"/>
    <property type="match status" value="1"/>
</dbReference>
<organism evidence="6 7">
    <name type="scientific">Thetidibacter halocola</name>
    <dbReference type="NCBI Taxonomy" id="2827239"/>
    <lineage>
        <taxon>Bacteria</taxon>
        <taxon>Pseudomonadati</taxon>
        <taxon>Pseudomonadota</taxon>
        <taxon>Alphaproteobacteria</taxon>
        <taxon>Rhodobacterales</taxon>
        <taxon>Roseobacteraceae</taxon>
        <taxon>Thetidibacter</taxon>
    </lineage>
</organism>
<keyword evidence="2" id="KW-0255">Endonuclease</keyword>
<name>A0A8J7WIT3_9RHOB</name>
<keyword evidence="7" id="KW-1185">Reference proteome</keyword>
<evidence type="ECO:0000256" key="4">
    <source>
        <dbReference type="SAM" id="MobiDB-lite"/>
    </source>
</evidence>
<dbReference type="EMBL" id="JAGTUU010000009">
    <property type="protein sequence ID" value="MBS0126396.1"/>
    <property type="molecule type" value="Genomic_DNA"/>
</dbReference>
<evidence type="ECO:0000256" key="2">
    <source>
        <dbReference type="ARBA" id="ARBA00022759"/>
    </source>
</evidence>
<feature type="domain" description="TNase-like" evidence="5">
    <location>
        <begin position="65"/>
        <end position="183"/>
    </location>
</feature>
<dbReference type="PROSITE" id="PS50830">
    <property type="entry name" value="TNASE_3"/>
    <property type="match status" value="1"/>
</dbReference>
<dbReference type="GO" id="GO:0004519">
    <property type="term" value="F:endonuclease activity"/>
    <property type="evidence" value="ECO:0007669"/>
    <property type="project" value="UniProtKB-KW"/>
</dbReference>
<comment type="caution">
    <text evidence="6">The sequence shown here is derived from an EMBL/GenBank/DDBJ whole genome shotgun (WGS) entry which is preliminary data.</text>
</comment>
<sequence length="192" mass="21563">MEVLVLVVLGALLVAFVSRSARKPPPPPRTIEDDFEKLSFPPTLRPQPSGEASPVRRVLKGRAWVVDGDTIDVEGVRLRLFGIDAPEMDHPYGKQSKWAMVNLCKGHLVTAEIVDEDTHGRSVARCLLPDGRDLSAELVKQGLALDWPKYSGGEYKPLETENARKRLWRASVRQKGRTDLWEKYPASQGRQR</sequence>
<evidence type="ECO:0000256" key="3">
    <source>
        <dbReference type="ARBA" id="ARBA00022801"/>
    </source>
</evidence>
<dbReference type="RefSeq" id="WP_212538358.1">
    <property type="nucleotide sequence ID" value="NZ_JAGTUU010000009.1"/>
</dbReference>
<dbReference type="Gene3D" id="2.40.50.90">
    <property type="match status" value="1"/>
</dbReference>
<dbReference type="AlphaFoldDB" id="A0A8J7WIT3"/>
<dbReference type="InterPro" id="IPR035437">
    <property type="entry name" value="SNase_OB-fold_sf"/>
</dbReference>
<dbReference type="Pfam" id="PF00565">
    <property type="entry name" value="SNase"/>
    <property type="match status" value="1"/>
</dbReference>
<dbReference type="InterPro" id="IPR016071">
    <property type="entry name" value="Staphylococal_nuclease_OB-fold"/>
</dbReference>
<dbReference type="PANTHER" id="PTHR12302:SF3">
    <property type="entry name" value="SERINE_THREONINE-PROTEIN KINASE 31"/>
    <property type="match status" value="1"/>
</dbReference>
<dbReference type="SMART" id="SM00318">
    <property type="entry name" value="SNc"/>
    <property type="match status" value="1"/>
</dbReference>
<dbReference type="GO" id="GO:0016787">
    <property type="term" value="F:hydrolase activity"/>
    <property type="evidence" value="ECO:0007669"/>
    <property type="project" value="UniProtKB-KW"/>
</dbReference>
<evidence type="ECO:0000259" key="5">
    <source>
        <dbReference type="PROSITE" id="PS50830"/>
    </source>
</evidence>
<evidence type="ECO:0000313" key="6">
    <source>
        <dbReference type="EMBL" id="MBS0126396.1"/>
    </source>
</evidence>
<dbReference type="SUPFAM" id="SSF50199">
    <property type="entry name" value="Staphylococcal nuclease"/>
    <property type="match status" value="1"/>
</dbReference>
<feature type="region of interest" description="Disordered" evidence="4">
    <location>
        <begin position="21"/>
        <end position="54"/>
    </location>
</feature>
<accession>A0A8J7WIT3</accession>
<protein>
    <submittedName>
        <fullName evidence="6">Thermonuclease family protein</fullName>
    </submittedName>
</protein>